<name>A0A014P1X0_9BURK</name>
<sequence length="348" mass="38077">MTQARAANSGVEVRWQAGALEVPGTAGPLALRQCQPVSQAVCAQVVIAAAIGVPQRFYAAFAQWLAAHGYAVSTFDYRGHAESLHGPLRQARADLRDWAADCAAVAQHVRAQAPGLPVLWVGHSVGAQLPGMSAQPLPIDGMLCVASGSGYWRDNAPPTRRKVLLWWYGIAPLLTALNGCLPGRRWGLVGDLPAGVLWQWRQWCLHPNYGIGVVGEPLRTAYAAARYPLHALSIDDDEMMSWRSTTSLVSWYRHCPSRVERLHAVHVPSGRIGHFGFFRAEMEGTLWPRALAVLERWRDRAQAMTPRGQPYPERRSTVTKMDPGAGSPQPGQGELFSETACYEHPASP</sequence>
<dbReference type="Gene3D" id="3.40.50.1820">
    <property type="entry name" value="alpha/beta hydrolase"/>
    <property type="match status" value="1"/>
</dbReference>
<proteinExistence type="predicted"/>
<dbReference type="EMBL" id="JBOK01000009">
    <property type="protein sequence ID" value="EXU80160.1"/>
    <property type="molecule type" value="Genomic_DNA"/>
</dbReference>
<feature type="region of interest" description="Disordered" evidence="1">
    <location>
        <begin position="303"/>
        <end position="348"/>
    </location>
</feature>
<dbReference type="SUPFAM" id="SSF53474">
    <property type="entry name" value="alpha/beta-Hydrolases"/>
    <property type="match status" value="1"/>
</dbReference>
<organism evidence="3 4">
    <name type="scientific">Comamonas aquatica DA1877</name>
    <dbReference type="NCBI Taxonomy" id="1457173"/>
    <lineage>
        <taxon>Bacteria</taxon>
        <taxon>Pseudomonadati</taxon>
        <taxon>Pseudomonadota</taxon>
        <taxon>Betaproteobacteria</taxon>
        <taxon>Burkholderiales</taxon>
        <taxon>Comamonadaceae</taxon>
        <taxon>Comamonas</taxon>
    </lineage>
</organism>
<evidence type="ECO:0000313" key="4">
    <source>
        <dbReference type="Proteomes" id="UP000020766"/>
    </source>
</evidence>
<dbReference type="Pfam" id="PF12146">
    <property type="entry name" value="Hydrolase_4"/>
    <property type="match status" value="1"/>
</dbReference>
<dbReference type="RefSeq" id="WP_081770706.1">
    <property type="nucleotide sequence ID" value="NZ_JBOK01000009.1"/>
</dbReference>
<feature type="domain" description="Serine aminopeptidase S33" evidence="2">
    <location>
        <begin position="42"/>
        <end position="168"/>
    </location>
</feature>
<comment type="caution">
    <text evidence="3">The sequence shown here is derived from an EMBL/GenBank/DDBJ whole genome shotgun (WGS) entry which is preliminary data.</text>
</comment>
<dbReference type="STRING" id="225991.MA05_05040"/>
<dbReference type="AlphaFoldDB" id="A0A014P1X0"/>
<evidence type="ECO:0000259" key="2">
    <source>
        <dbReference type="Pfam" id="PF12146"/>
    </source>
</evidence>
<dbReference type="PATRIC" id="fig|1457173.3.peg.1821"/>
<dbReference type="InterPro" id="IPR029058">
    <property type="entry name" value="AB_hydrolase_fold"/>
</dbReference>
<gene>
    <name evidence="3" type="ORF">AX13_17885</name>
</gene>
<evidence type="ECO:0000256" key="1">
    <source>
        <dbReference type="SAM" id="MobiDB-lite"/>
    </source>
</evidence>
<dbReference type="InterPro" id="IPR022742">
    <property type="entry name" value="Hydrolase_4"/>
</dbReference>
<keyword evidence="4" id="KW-1185">Reference proteome</keyword>
<reference evidence="3 4" key="1">
    <citation type="submission" date="2014-01" db="EMBL/GenBank/DDBJ databases">
        <title>Interspecies Systems Biology Uncovers Metabolites Affecting C. elegans Gene Expression and Life History Traits.</title>
        <authorList>
            <person name="Watson E."/>
            <person name="Macneil L.T."/>
            <person name="Ritter A.D."/>
            <person name="Yilmaz L.S."/>
            <person name="Rosebrock A.P."/>
            <person name="Caudy A.A."/>
            <person name="Walhout A.J."/>
        </authorList>
    </citation>
    <scope>NUCLEOTIDE SEQUENCE [LARGE SCALE GENOMIC DNA]</scope>
    <source>
        <strain evidence="3 4">DA1877</strain>
    </source>
</reference>
<protein>
    <recommendedName>
        <fullName evidence="2">Serine aminopeptidase S33 domain-containing protein</fullName>
    </recommendedName>
</protein>
<evidence type="ECO:0000313" key="3">
    <source>
        <dbReference type="EMBL" id="EXU80160.1"/>
    </source>
</evidence>
<dbReference type="Proteomes" id="UP000020766">
    <property type="component" value="Unassembled WGS sequence"/>
</dbReference>
<accession>A0A014P1X0</accession>